<evidence type="ECO:0008006" key="3">
    <source>
        <dbReference type="Google" id="ProtNLM"/>
    </source>
</evidence>
<organism evidence="1 2">
    <name type="scientific">Mycena citricolor</name>
    <dbReference type="NCBI Taxonomy" id="2018698"/>
    <lineage>
        <taxon>Eukaryota</taxon>
        <taxon>Fungi</taxon>
        <taxon>Dikarya</taxon>
        <taxon>Basidiomycota</taxon>
        <taxon>Agaricomycotina</taxon>
        <taxon>Agaricomycetes</taxon>
        <taxon>Agaricomycetidae</taxon>
        <taxon>Agaricales</taxon>
        <taxon>Marasmiineae</taxon>
        <taxon>Mycenaceae</taxon>
        <taxon>Mycena</taxon>
    </lineage>
</organism>
<dbReference type="Proteomes" id="UP001295794">
    <property type="component" value="Unassembled WGS sequence"/>
</dbReference>
<feature type="non-terminal residue" evidence="1">
    <location>
        <position position="1"/>
    </location>
</feature>
<evidence type="ECO:0000313" key="2">
    <source>
        <dbReference type="Proteomes" id="UP001295794"/>
    </source>
</evidence>
<reference evidence="1" key="1">
    <citation type="submission" date="2023-11" db="EMBL/GenBank/DDBJ databases">
        <authorList>
            <person name="De Vega J J."/>
            <person name="De Vega J J."/>
        </authorList>
    </citation>
    <scope>NUCLEOTIDE SEQUENCE</scope>
</reference>
<keyword evidence="2" id="KW-1185">Reference proteome</keyword>
<proteinExistence type="predicted"/>
<protein>
    <recommendedName>
        <fullName evidence="3">Integrase catalytic domain-containing protein</fullName>
    </recommendedName>
</protein>
<dbReference type="InterPro" id="IPR036397">
    <property type="entry name" value="RNaseH_sf"/>
</dbReference>
<dbReference type="AlphaFoldDB" id="A0AAD2GWC1"/>
<dbReference type="GO" id="GO:0003676">
    <property type="term" value="F:nucleic acid binding"/>
    <property type="evidence" value="ECO:0007669"/>
    <property type="project" value="InterPro"/>
</dbReference>
<comment type="caution">
    <text evidence="1">The sequence shown here is derived from an EMBL/GenBank/DDBJ whole genome shotgun (WGS) entry which is preliminary data.</text>
</comment>
<accession>A0AAD2GWC1</accession>
<name>A0AAD2GWC1_9AGAR</name>
<evidence type="ECO:0000313" key="1">
    <source>
        <dbReference type="EMBL" id="CAK5265244.1"/>
    </source>
</evidence>
<feature type="non-terminal residue" evidence="1">
    <location>
        <position position="79"/>
    </location>
</feature>
<dbReference type="EMBL" id="CAVNYO010000082">
    <property type="protein sequence ID" value="CAK5265244.1"/>
    <property type="molecule type" value="Genomic_DNA"/>
</dbReference>
<sequence length="79" mass="9347">QGRCSLMHYPEWRMLRRENASALANWIFQDILCRWGTLLEIVTDNGTPFVKALTHLEKQYKIRHIRISGYNSQANLSER</sequence>
<gene>
    <name evidence="1" type="ORF">MYCIT1_LOCUS6058</name>
</gene>
<dbReference type="Gene3D" id="3.30.420.10">
    <property type="entry name" value="Ribonuclease H-like superfamily/Ribonuclease H"/>
    <property type="match status" value="1"/>
</dbReference>
<dbReference type="InterPro" id="IPR012337">
    <property type="entry name" value="RNaseH-like_sf"/>
</dbReference>
<dbReference type="SUPFAM" id="SSF53098">
    <property type="entry name" value="Ribonuclease H-like"/>
    <property type="match status" value="1"/>
</dbReference>